<dbReference type="RefSeq" id="WP_035640247.1">
    <property type="nucleotide sequence ID" value="NZ_CP017479.1"/>
</dbReference>
<gene>
    <name evidence="7" type="ORF">EM308_09150</name>
</gene>
<feature type="domain" description="Cytochrome c" evidence="6">
    <location>
        <begin position="193"/>
        <end position="310"/>
    </location>
</feature>
<proteinExistence type="predicted"/>
<feature type="transmembrane region" description="Helical" evidence="5">
    <location>
        <begin position="7"/>
        <end position="27"/>
    </location>
</feature>
<dbReference type="GO" id="GO:0009055">
    <property type="term" value="F:electron transfer activity"/>
    <property type="evidence" value="ECO:0007669"/>
    <property type="project" value="InterPro"/>
</dbReference>
<organism evidence="7 8">
    <name type="scientific">Flavobacterium gilvum</name>
    <dbReference type="NCBI Taxonomy" id="1492737"/>
    <lineage>
        <taxon>Bacteria</taxon>
        <taxon>Pseudomonadati</taxon>
        <taxon>Bacteroidota</taxon>
        <taxon>Flavobacteriia</taxon>
        <taxon>Flavobacteriales</taxon>
        <taxon>Flavobacteriaceae</taxon>
        <taxon>Flavobacterium</taxon>
    </lineage>
</organism>
<dbReference type="GO" id="GO:0046872">
    <property type="term" value="F:metal ion binding"/>
    <property type="evidence" value="ECO:0007669"/>
    <property type="project" value="UniProtKB-KW"/>
</dbReference>
<dbReference type="AlphaFoldDB" id="A0AAC9I6B9"/>
<dbReference type="PROSITE" id="PS51007">
    <property type="entry name" value="CYTC"/>
    <property type="match status" value="2"/>
</dbReference>
<keyword evidence="3 4" id="KW-0408">Iron</keyword>
<dbReference type="Proteomes" id="UP000175968">
    <property type="component" value="Chromosome"/>
</dbReference>
<keyword evidence="5" id="KW-0472">Membrane</keyword>
<keyword evidence="8" id="KW-1185">Reference proteome</keyword>
<reference evidence="7 8" key="1">
    <citation type="submission" date="2016-10" db="EMBL/GenBank/DDBJ databases">
        <title>Flavobacterium gilvum sp. nov., isolated from stream water.</title>
        <authorList>
            <person name="Shin S.-K."/>
            <person name="Cho Y.-J."/>
            <person name="Yi H."/>
        </authorList>
    </citation>
    <scope>NUCLEOTIDE SEQUENCE [LARGE SCALE GENOMIC DNA]</scope>
    <source>
        <strain evidence="7 8">EM1308</strain>
    </source>
</reference>
<evidence type="ECO:0000256" key="1">
    <source>
        <dbReference type="ARBA" id="ARBA00022617"/>
    </source>
</evidence>
<dbReference type="GO" id="GO:0020037">
    <property type="term" value="F:heme binding"/>
    <property type="evidence" value="ECO:0007669"/>
    <property type="project" value="InterPro"/>
</dbReference>
<keyword evidence="1 4" id="KW-0349">Heme</keyword>
<accession>A0AAC9I6B9</accession>
<dbReference type="KEGG" id="fgl:EM308_09150"/>
<evidence type="ECO:0000256" key="2">
    <source>
        <dbReference type="ARBA" id="ARBA00022723"/>
    </source>
</evidence>
<feature type="domain" description="Cytochrome c" evidence="6">
    <location>
        <begin position="43"/>
        <end position="157"/>
    </location>
</feature>
<evidence type="ECO:0000313" key="7">
    <source>
        <dbReference type="EMBL" id="AOW11326.1"/>
    </source>
</evidence>
<keyword evidence="2 4" id="KW-0479">Metal-binding</keyword>
<evidence type="ECO:0000256" key="3">
    <source>
        <dbReference type="ARBA" id="ARBA00023004"/>
    </source>
</evidence>
<evidence type="ECO:0000313" key="8">
    <source>
        <dbReference type="Proteomes" id="UP000175968"/>
    </source>
</evidence>
<protein>
    <submittedName>
        <fullName evidence="7">Cytochrome C</fullName>
    </submittedName>
</protein>
<dbReference type="InterPro" id="IPR036909">
    <property type="entry name" value="Cyt_c-like_dom_sf"/>
</dbReference>
<dbReference type="EMBL" id="CP017479">
    <property type="protein sequence ID" value="AOW11326.1"/>
    <property type="molecule type" value="Genomic_DNA"/>
</dbReference>
<dbReference type="Pfam" id="PF00034">
    <property type="entry name" value="Cytochrom_C"/>
    <property type="match status" value="1"/>
</dbReference>
<dbReference type="InterPro" id="IPR009056">
    <property type="entry name" value="Cyt_c-like_dom"/>
</dbReference>
<keyword evidence="5" id="KW-1133">Transmembrane helix</keyword>
<evidence type="ECO:0000256" key="5">
    <source>
        <dbReference type="SAM" id="Phobius"/>
    </source>
</evidence>
<sequence>MKKIIKWVLLSFVILVMIVLSYVKFALPNVGELKYLSIKPTISKIERGKYLASHVCVCIDCHSSRNWNEFSGPLVDGTIGMGGEVFDQRFGFPGSFYSKNITPSGIGDWTDAEVLRAISSGVSKDGSALFPVMPHPHFGQMDKEDLESIIVYLRTLKPIKNIVPKSEPDFPMNFIVNTIPKEAQFSKIPDKNNAVAYGAYLVNAASCIMCHTQQEKGEAIAGMEFAGGFEFPIITGGTVRSANITQDKITGIGKWTEADFVKRFKSYTDSTYVPNKIEKGNFNTVMPWTMYGGMNEQDLKAIFAYLKTIKPIRNNVVKFVSQ</sequence>
<evidence type="ECO:0000256" key="4">
    <source>
        <dbReference type="PROSITE-ProRule" id="PRU00433"/>
    </source>
</evidence>
<evidence type="ECO:0000259" key="6">
    <source>
        <dbReference type="PROSITE" id="PS51007"/>
    </source>
</evidence>
<dbReference type="PANTHER" id="PTHR35008">
    <property type="entry name" value="BLL4482 PROTEIN-RELATED"/>
    <property type="match status" value="1"/>
</dbReference>
<dbReference type="SUPFAM" id="SSF46626">
    <property type="entry name" value="Cytochrome c"/>
    <property type="match status" value="2"/>
</dbReference>
<name>A0AAC9I6B9_9FLAO</name>
<keyword evidence="5" id="KW-0812">Transmembrane</keyword>
<dbReference type="Gene3D" id="1.10.760.10">
    <property type="entry name" value="Cytochrome c-like domain"/>
    <property type="match status" value="2"/>
</dbReference>
<dbReference type="InterPro" id="IPR051459">
    <property type="entry name" value="Cytochrome_c-type_DH"/>
</dbReference>
<dbReference type="PANTHER" id="PTHR35008:SF8">
    <property type="entry name" value="ALCOHOL DEHYDROGENASE CYTOCHROME C SUBUNIT"/>
    <property type="match status" value="1"/>
</dbReference>